<sequence length="58" mass="6156">MKFLTFRCHSLEAWGGGHALPPPGPGPGSPGVQASGGDELALKRRPTKKPYLEDELAE</sequence>
<protein>
    <submittedName>
        <fullName evidence="2">Uncharacterized protein</fullName>
    </submittedName>
</protein>
<gene>
    <name evidence="2" type="ORF">E2C01_078240</name>
</gene>
<dbReference type="Proteomes" id="UP000324222">
    <property type="component" value="Unassembled WGS sequence"/>
</dbReference>
<evidence type="ECO:0000313" key="3">
    <source>
        <dbReference type="Proteomes" id="UP000324222"/>
    </source>
</evidence>
<name>A0A5B7INB1_PORTR</name>
<reference evidence="2 3" key="1">
    <citation type="submission" date="2019-05" db="EMBL/GenBank/DDBJ databases">
        <title>Another draft genome of Portunus trituberculatus and its Hox gene families provides insights of decapod evolution.</title>
        <authorList>
            <person name="Jeong J.-H."/>
            <person name="Song I."/>
            <person name="Kim S."/>
            <person name="Choi T."/>
            <person name="Kim D."/>
            <person name="Ryu S."/>
            <person name="Kim W."/>
        </authorList>
    </citation>
    <scope>NUCLEOTIDE SEQUENCE [LARGE SCALE GENOMIC DNA]</scope>
    <source>
        <tissue evidence="2">Muscle</tissue>
    </source>
</reference>
<dbReference type="EMBL" id="VSRR010062756">
    <property type="protein sequence ID" value="MPC83529.1"/>
    <property type="molecule type" value="Genomic_DNA"/>
</dbReference>
<evidence type="ECO:0000256" key="1">
    <source>
        <dbReference type="SAM" id="MobiDB-lite"/>
    </source>
</evidence>
<feature type="region of interest" description="Disordered" evidence="1">
    <location>
        <begin position="15"/>
        <end position="58"/>
    </location>
</feature>
<evidence type="ECO:0000313" key="2">
    <source>
        <dbReference type="EMBL" id="MPC83529.1"/>
    </source>
</evidence>
<dbReference type="AlphaFoldDB" id="A0A5B7INB1"/>
<organism evidence="2 3">
    <name type="scientific">Portunus trituberculatus</name>
    <name type="common">Swimming crab</name>
    <name type="synonym">Neptunus trituberculatus</name>
    <dbReference type="NCBI Taxonomy" id="210409"/>
    <lineage>
        <taxon>Eukaryota</taxon>
        <taxon>Metazoa</taxon>
        <taxon>Ecdysozoa</taxon>
        <taxon>Arthropoda</taxon>
        <taxon>Crustacea</taxon>
        <taxon>Multicrustacea</taxon>
        <taxon>Malacostraca</taxon>
        <taxon>Eumalacostraca</taxon>
        <taxon>Eucarida</taxon>
        <taxon>Decapoda</taxon>
        <taxon>Pleocyemata</taxon>
        <taxon>Brachyura</taxon>
        <taxon>Eubrachyura</taxon>
        <taxon>Portunoidea</taxon>
        <taxon>Portunidae</taxon>
        <taxon>Portuninae</taxon>
        <taxon>Portunus</taxon>
    </lineage>
</organism>
<proteinExistence type="predicted"/>
<comment type="caution">
    <text evidence="2">The sequence shown here is derived from an EMBL/GenBank/DDBJ whole genome shotgun (WGS) entry which is preliminary data.</text>
</comment>
<accession>A0A5B7INB1</accession>
<keyword evidence="3" id="KW-1185">Reference proteome</keyword>